<feature type="region of interest" description="Disordered" evidence="3">
    <location>
        <begin position="1"/>
        <end position="40"/>
    </location>
</feature>
<dbReference type="STRING" id="86630.A0A367JZW0"/>
<dbReference type="GO" id="GO:0098542">
    <property type="term" value="P:defense response to other organism"/>
    <property type="evidence" value="ECO:0007669"/>
    <property type="project" value="InterPro"/>
</dbReference>
<dbReference type="PANTHER" id="PTHR31234">
    <property type="entry name" value="LATE EMBRYOGENESIS ABUNDANT (LEA) HYDROXYPROLINE-RICH GLYCOPROTEIN FAMILY"/>
    <property type="match status" value="1"/>
</dbReference>
<gene>
    <name evidence="5" type="ORF">CU097_010455</name>
</gene>
<proteinExistence type="predicted"/>
<evidence type="ECO:0000256" key="3">
    <source>
        <dbReference type="SAM" id="MobiDB-lite"/>
    </source>
</evidence>
<sequence length="282" mass="30348">MSATRHDEYSIQENGPLQPPPLPTHQIMTPSPTPTVKPPNMDLDAEKMSDIQYIDTEKGMKKRRMDNRNGCLRCLCCACCLPAWAAGIVWFIIVAIIIVVIVLGAVAGTFVMPKVDMAGVSTSPAEGGSQISFTGETFNINFGLIISVNNPNLLSIDLTDIKATAYYPNQSGNGRTRVGGGYLAEQFVPKYSNFNFTFPFAIQYNPTLDTDQSVLSDLASKCGLTGEKKQDITVDYTIHLTARVLFIKVHPTIDSSATFACPISANGALDGLGDGTTISGLS</sequence>
<feature type="transmembrane region" description="Helical" evidence="4">
    <location>
        <begin position="70"/>
        <end position="86"/>
    </location>
</feature>
<protein>
    <recommendedName>
        <fullName evidence="7">Late embryogenesis abundant protein LEA-2 subgroup domain-containing protein</fullName>
    </recommendedName>
</protein>
<dbReference type="Proteomes" id="UP000252139">
    <property type="component" value="Unassembled WGS sequence"/>
</dbReference>
<evidence type="ECO:0000313" key="6">
    <source>
        <dbReference type="Proteomes" id="UP000252139"/>
    </source>
</evidence>
<accession>A0A367JZW0</accession>
<dbReference type="Gene3D" id="2.60.40.1820">
    <property type="match status" value="1"/>
</dbReference>
<dbReference type="OrthoDB" id="20273at2759"/>
<keyword evidence="4" id="KW-0812">Transmembrane</keyword>
<comment type="subcellular location">
    <subcellularLocation>
        <location evidence="1">Membrane</location>
    </subcellularLocation>
</comment>
<organism evidence="5 6">
    <name type="scientific">Rhizopus azygosporus</name>
    <name type="common">Rhizopus microsporus var. azygosporus</name>
    <dbReference type="NCBI Taxonomy" id="86630"/>
    <lineage>
        <taxon>Eukaryota</taxon>
        <taxon>Fungi</taxon>
        <taxon>Fungi incertae sedis</taxon>
        <taxon>Mucoromycota</taxon>
        <taxon>Mucoromycotina</taxon>
        <taxon>Mucoromycetes</taxon>
        <taxon>Mucorales</taxon>
        <taxon>Mucorineae</taxon>
        <taxon>Rhizopodaceae</taxon>
        <taxon>Rhizopus</taxon>
    </lineage>
</organism>
<evidence type="ECO:0000256" key="2">
    <source>
        <dbReference type="ARBA" id="ARBA00023136"/>
    </source>
</evidence>
<comment type="caution">
    <text evidence="5">The sequence shown here is derived from an EMBL/GenBank/DDBJ whole genome shotgun (WGS) entry which is preliminary data.</text>
</comment>
<dbReference type="AlphaFoldDB" id="A0A367JZW0"/>
<keyword evidence="2 4" id="KW-0472">Membrane</keyword>
<dbReference type="PANTHER" id="PTHR31234:SF2">
    <property type="entry name" value="OS05G0199100 PROTEIN"/>
    <property type="match status" value="1"/>
</dbReference>
<keyword evidence="4" id="KW-1133">Transmembrane helix</keyword>
<evidence type="ECO:0008006" key="7">
    <source>
        <dbReference type="Google" id="ProtNLM"/>
    </source>
</evidence>
<keyword evidence="6" id="KW-1185">Reference proteome</keyword>
<dbReference type="GO" id="GO:0016020">
    <property type="term" value="C:membrane"/>
    <property type="evidence" value="ECO:0007669"/>
    <property type="project" value="UniProtKB-SubCell"/>
</dbReference>
<feature type="transmembrane region" description="Helical" evidence="4">
    <location>
        <begin position="92"/>
        <end position="112"/>
    </location>
</feature>
<reference evidence="5 6" key="1">
    <citation type="journal article" date="2018" name="G3 (Bethesda)">
        <title>Phylogenetic and Phylogenomic Definition of Rhizopus Species.</title>
        <authorList>
            <person name="Gryganskyi A.P."/>
            <person name="Golan J."/>
            <person name="Dolatabadi S."/>
            <person name="Mondo S."/>
            <person name="Robb S."/>
            <person name="Idnurm A."/>
            <person name="Muszewska A."/>
            <person name="Steczkiewicz K."/>
            <person name="Masonjones S."/>
            <person name="Liao H.L."/>
            <person name="Gajdeczka M.T."/>
            <person name="Anike F."/>
            <person name="Vuek A."/>
            <person name="Anishchenko I.M."/>
            <person name="Voigt K."/>
            <person name="de Hoog G.S."/>
            <person name="Smith M.E."/>
            <person name="Heitman J."/>
            <person name="Vilgalys R."/>
            <person name="Stajich J.E."/>
        </authorList>
    </citation>
    <scope>NUCLEOTIDE SEQUENCE [LARGE SCALE GENOMIC DNA]</scope>
    <source>
        <strain evidence="5 6">CBS 357.93</strain>
    </source>
</reference>
<dbReference type="EMBL" id="PJQL01000462">
    <property type="protein sequence ID" value="RCH95483.1"/>
    <property type="molecule type" value="Genomic_DNA"/>
</dbReference>
<name>A0A367JZW0_RHIAZ</name>
<dbReference type="InterPro" id="IPR044839">
    <property type="entry name" value="NDR1-like"/>
</dbReference>
<evidence type="ECO:0000256" key="4">
    <source>
        <dbReference type="SAM" id="Phobius"/>
    </source>
</evidence>
<evidence type="ECO:0000256" key="1">
    <source>
        <dbReference type="ARBA" id="ARBA00004370"/>
    </source>
</evidence>
<evidence type="ECO:0000313" key="5">
    <source>
        <dbReference type="EMBL" id="RCH95483.1"/>
    </source>
</evidence>